<evidence type="ECO:0000259" key="1">
    <source>
        <dbReference type="PROSITE" id="PS51186"/>
    </source>
</evidence>
<dbReference type="SUPFAM" id="SSF55729">
    <property type="entry name" value="Acyl-CoA N-acyltransferases (Nat)"/>
    <property type="match status" value="1"/>
</dbReference>
<organism evidence="2 3">
    <name type="scientific">Fontibacillus panacisegetis</name>
    <dbReference type="NCBI Taxonomy" id="670482"/>
    <lineage>
        <taxon>Bacteria</taxon>
        <taxon>Bacillati</taxon>
        <taxon>Bacillota</taxon>
        <taxon>Bacilli</taxon>
        <taxon>Bacillales</taxon>
        <taxon>Paenibacillaceae</taxon>
        <taxon>Fontibacillus</taxon>
    </lineage>
</organism>
<name>A0A1G7GYB5_9BACL</name>
<dbReference type="OrthoDB" id="2968015at2"/>
<dbReference type="STRING" id="670482.SAMN04488542_103254"/>
<feature type="domain" description="N-acetyltransferase" evidence="1">
    <location>
        <begin position="13"/>
        <end position="156"/>
    </location>
</feature>
<dbReference type="PROSITE" id="PS51186">
    <property type="entry name" value="GNAT"/>
    <property type="match status" value="1"/>
</dbReference>
<accession>A0A1G7GYB5</accession>
<evidence type="ECO:0000313" key="2">
    <source>
        <dbReference type="EMBL" id="SDE93158.1"/>
    </source>
</evidence>
<proteinExistence type="predicted"/>
<dbReference type="AlphaFoldDB" id="A0A1G7GYB5"/>
<dbReference type="RefSeq" id="WP_091227287.1">
    <property type="nucleotide sequence ID" value="NZ_FNBG01000003.1"/>
</dbReference>
<evidence type="ECO:0000313" key="3">
    <source>
        <dbReference type="Proteomes" id="UP000198972"/>
    </source>
</evidence>
<dbReference type="InterPro" id="IPR000182">
    <property type="entry name" value="GNAT_dom"/>
</dbReference>
<reference evidence="2 3" key="1">
    <citation type="submission" date="2016-10" db="EMBL/GenBank/DDBJ databases">
        <authorList>
            <person name="de Groot N.N."/>
        </authorList>
    </citation>
    <scope>NUCLEOTIDE SEQUENCE [LARGE SCALE GENOMIC DNA]</scope>
    <source>
        <strain evidence="2 3">DSM 28129</strain>
    </source>
</reference>
<dbReference type="GO" id="GO:0016747">
    <property type="term" value="F:acyltransferase activity, transferring groups other than amino-acyl groups"/>
    <property type="evidence" value="ECO:0007669"/>
    <property type="project" value="InterPro"/>
</dbReference>
<dbReference type="InterPro" id="IPR016181">
    <property type="entry name" value="Acyl_CoA_acyltransferase"/>
</dbReference>
<dbReference type="Proteomes" id="UP000198972">
    <property type="component" value="Unassembled WGS sequence"/>
</dbReference>
<protein>
    <recommendedName>
        <fullName evidence="1">N-acetyltransferase domain-containing protein</fullName>
    </recommendedName>
</protein>
<gene>
    <name evidence="2" type="ORF">SAMN04488542_103254</name>
</gene>
<sequence length="163" mass="19078">MLRARASHCVRDEDYARFTRFYAARCGQFYNEYSLLDALLHLVNTLSATHILLFDDDKGQLIGFIQYQIEDDTAFLDSAILSEQYRSSRIFYEGFRDLARHIIEEHKDIQTVRFHALADNLYLTRLYSKFADKIGVRKGANGLENIFAVNMEQLLKYLKVDLH</sequence>
<dbReference type="EMBL" id="FNBG01000003">
    <property type="protein sequence ID" value="SDE93158.1"/>
    <property type="molecule type" value="Genomic_DNA"/>
</dbReference>
<dbReference type="Gene3D" id="3.40.630.30">
    <property type="match status" value="1"/>
</dbReference>
<keyword evidence="3" id="KW-1185">Reference proteome</keyword>